<evidence type="ECO:0000256" key="5">
    <source>
        <dbReference type="ARBA" id="ARBA00047622"/>
    </source>
</evidence>
<evidence type="ECO:0000313" key="7">
    <source>
        <dbReference type="EMBL" id="OEH81584.1"/>
    </source>
</evidence>
<keyword evidence="3" id="KW-0808">Transferase</keyword>
<comment type="caution">
    <text evidence="7">The sequence shown here is derived from an EMBL/GenBank/DDBJ whole genome shotgun (WGS) entry which is preliminary data.</text>
</comment>
<comment type="pathway">
    <text evidence="4">Phospholipid metabolism.</text>
</comment>
<evidence type="ECO:0000259" key="6">
    <source>
        <dbReference type="Pfam" id="PF13649"/>
    </source>
</evidence>
<comment type="catalytic activity">
    <reaction evidence="5">
        <text>phosphoethanolamine + S-adenosyl-L-methionine = N-methylethanolamine phosphate + S-adenosyl-L-homocysteine + H(+)</text>
        <dbReference type="Rhea" id="RHEA:20365"/>
        <dbReference type="ChEBI" id="CHEBI:15378"/>
        <dbReference type="ChEBI" id="CHEBI:57781"/>
        <dbReference type="ChEBI" id="CHEBI:57856"/>
        <dbReference type="ChEBI" id="CHEBI:58190"/>
        <dbReference type="ChEBI" id="CHEBI:59789"/>
        <dbReference type="EC" id="2.1.1.103"/>
    </reaction>
    <physiologicalReaction direction="left-to-right" evidence="5">
        <dbReference type="Rhea" id="RHEA:20366"/>
    </physiologicalReaction>
</comment>
<feature type="domain" description="Methyltransferase" evidence="6">
    <location>
        <begin position="63"/>
        <end position="157"/>
    </location>
</feature>
<evidence type="ECO:0000256" key="1">
    <source>
        <dbReference type="ARBA" id="ARBA00005189"/>
    </source>
</evidence>
<dbReference type="PANTHER" id="PTHR44307:SF2">
    <property type="entry name" value="PHOSPHOETHANOLAMINE METHYLTRANSFERASE ISOFORM X1"/>
    <property type="match status" value="1"/>
</dbReference>
<dbReference type="GO" id="GO:0000234">
    <property type="term" value="F:phosphoethanolamine N-methyltransferase activity"/>
    <property type="evidence" value="ECO:0007669"/>
    <property type="project" value="UniProtKB-EC"/>
</dbReference>
<reference evidence="7 8" key="1">
    <citation type="submission" date="2016-09" db="EMBL/GenBank/DDBJ databases">
        <authorList>
            <person name="Capua I."/>
            <person name="De Benedictis P."/>
            <person name="Joannis T."/>
            <person name="Lombin L.H."/>
            <person name="Cattoli G."/>
        </authorList>
    </citation>
    <scope>NUCLEOTIDE SEQUENCE [LARGE SCALE GENOMIC DNA]</scope>
    <source>
        <strain evidence="7 8">LMG 25899</strain>
    </source>
</reference>
<evidence type="ECO:0000256" key="3">
    <source>
        <dbReference type="ARBA" id="ARBA00022679"/>
    </source>
</evidence>
<keyword evidence="8" id="KW-1185">Reference proteome</keyword>
<evidence type="ECO:0000256" key="2">
    <source>
        <dbReference type="ARBA" id="ARBA00022603"/>
    </source>
</evidence>
<sequence length="210" mass="24543">MNFFLLLILFLLVSILLFFHLIQQSKQPKGFIGKWMMTLWNQSYLPMVRWSISLLPQQKPKNILDIGIGNGLSTTFLADTFRNAKVHGIDLSAEAIKASQNRKNSFDHSISFSQQSINQTTFSTREFHLITAFQTHFHWENIGECFEEIHRILDDNGTLLISCEFAKLAYFLKQFSNKNYFEAFLEERGFLLHSVEKKNGWISYTIYKKT</sequence>
<dbReference type="Pfam" id="PF13649">
    <property type="entry name" value="Methyltransf_25"/>
    <property type="match status" value="1"/>
</dbReference>
<evidence type="ECO:0000256" key="4">
    <source>
        <dbReference type="ARBA" id="ARBA00025707"/>
    </source>
</evidence>
<comment type="pathway">
    <text evidence="1">Lipid metabolism.</text>
</comment>
<keyword evidence="2" id="KW-0489">Methyltransferase</keyword>
<dbReference type="CDD" id="cd02440">
    <property type="entry name" value="AdoMet_MTases"/>
    <property type="match status" value="1"/>
</dbReference>
<dbReference type="GO" id="GO:0032259">
    <property type="term" value="P:methylation"/>
    <property type="evidence" value="ECO:0007669"/>
    <property type="project" value="UniProtKB-KW"/>
</dbReference>
<dbReference type="STRING" id="762845.BCR26_16420"/>
<dbReference type="InterPro" id="IPR041698">
    <property type="entry name" value="Methyltransf_25"/>
</dbReference>
<dbReference type="SUPFAM" id="SSF53335">
    <property type="entry name" value="S-adenosyl-L-methionine-dependent methyltransferases"/>
    <property type="match status" value="1"/>
</dbReference>
<dbReference type="OrthoDB" id="43862at2"/>
<dbReference type="AlphaFoldDB" id="A0A1E5KUN7"/>
<dbReference type="Proteomes" id="UP000095256">
    <property type="component" value="Unassembled WGS sequence"/>
</dbReference>
<dbReference type="Gene3D" id="3.40.50.150">
    <property type="entry name" value="Vaccinia Virus protein VP39"/>
    <property type="match status" value="1"/>
</dbReference>
<evidence type="ECO:0000313" key="8">
    <source>
        <dbReference type="Proteomes" id="UP000095256"/>
    </source>
</evidence>
<dbReference type="InterPro" id="IPR029063">
    <property type="entry name" value="SAM-dependent_MTases_sf"/>
</dbReference>
<organism evidence="7 8">
    <name type="scientific">Enterococcus rivorum</name>
    <dbReference type="NCBI Taxonomy" id="762845"/>
    <lineage>
        <taxon>Bacteria</taxon>
        <taxon>Bacillati</taxon>
        <taxon>Bacillota</taxon>
        <taxon>Bacilli</taxon>
        <taxon>Lactobacillales</taxon>
        <taxon>Enterococcaceae</taxon>
        <taxon>Enterococcus</taxon>
    </lineage>
</organism>
<dbReference type="RefSeq" id="WP_069699456.1">
    <property type="nucleotide sequence ID" value="NZ_JAGGMA010000002.1"/>
</dbReference>
<dbReference type="EMBL" id="MIEK01000043">
    <property type="protein sequence ID" value="OEH81584.1"/>
    <property type="molecule type" value="Genomic_DNA"/>
</dbReference>
<proteinExistence type="predicted"/>
<protein>
    <recommendedName>
        <fullName evidence="6">Methyltransferase domain-containing protein</fullName>
    </recommendedName>
</protein>
<dbReference type="PANTHER" id="PTHR44307">
    <property type="entry name" value="PHOSPHOETHANOLAMINE METHYLTRANSFERASE"/>
    <property type="match status" value="1"/>
</dbReference>
<name>A0A1E5KUN7_9ENTE</name>
<accession>A0A1E5KUN7</accession>
<gene>
    <name evidence="7" type="ORF">BCR26_16420</name>
</gene>